<dbReference type="AlphaFoldDB" id="A0A7Y9IAE9"/>
<keyword evidence="4 6" id="KW-0472">Membrane</keyword>
<keyword evidence="8" id="KW-1185">Reference proteome</keyword>
<evidence type="ECO:0000313" key="8">
    <source>
        <dbReference type="Proteomes" id="UP000569914"/>
    </source>
</evidence>
<feature type="region of interest" description="Disordered" evidence="5">
    <location>
        <begin position="1"/>
        <end position="47"/>
    </location>
</feature>
<feature type="transmembrane region" description="Helical" evidence="6">
    <location>
        <begin position="52"/>
        <end position="75"/>
    </location>
</feature>
<comment type="caution">
    <text evidence="7">The sequence shown here is derived from an EMBL/GenBank/DDBJ whole genome shotgun (WGS) entry which is preliminary data.</text>
</comment>
<gene>
    <name evidence="7" type="ORF">BKA15_004389</name>
</gene>
<comment type="subcellular location">
    <subcellularLocation>
        <location evidence="1">Membrane</location>
        <topology evidence="1">Single-pass membrane protein</topology>
    </subcellularLocation>
</comment>
<dbReference type="PANTHER" id="PTHR30168:SF0">
    <property type="entry name" value="INNER MEMBRANE PROTEIN"/>
    <property type="match status" value="1"/>
</dbReference>
<evidence type="ECO:0000256" key="1">
    <source>
        <dbReference type="ARBA" id="ARBA00004167"/>
    </source>
</evidence>
<keyword evidence="3 6" id="KW-1133">Transmembrane helix</keyword>
<proteinExistence type="predicted"/>
<reference evidence="7 8" key="1">
    <citation type="submission" date="2020-07" db="EMBL/GenBank/DDBJ databases">
        <title>Sequencing the genomes of 1000 actinobacteria strains.</title>
        <authorList>
            <person name="Klenk H.-P."/>
        </authorList>
    </citation>
    <scope>NUCLEOTIDE SEQUENCE [LARGE SCALE GENOMIC DNA]</scope>
    <source>
        <strain evidence="7 8">DSM 22083</strain>
    </source>
</reference>
<dbReference type="PRINTS" id="PR01217">
    <property type="entry name" value="PRICHEXTENSN"/>
</dbReference>
<evidence type="ECO:0000256" key="2">
    <source>
        <dbReference type="ARBA" id="ARBA00022692"/>
    </source>
</evidence>
<dbReference type="InterPro" id="IPR007343">
    <property type="entry name" value="Uncharacterised_pept_Zn_put"/>
</dbReference>
<keyword evidence="2 6" id="KW-0812">Transmembrane</keyword>
<dbReference type="Pfam" id="PF04228">
    <property type="entry name" value="Zn_peptidase"/>
    <property type="match status" value="1"/>
</dbReference>
<evidence type="ECO:0000256" key="6">
    <source>
        <dbReference type="SAM" id="Phobius"/>
    </source>
</evidence>
<evidence type="ECO:0000256" key="3">
    <source>
        <dbReference type="ARBA" id="ARBA00022989"/>
    </source>
</evidence>
<dbReference type="PANTHER" id="PTHR30168">
    <property type="entry name" value="PUTATIVE MEMBRANE PROTEIN YPFJ"/>
    <property type="match status" value="1"/>
</dbReference>
<dbReference type="EMBL" id="JACCBU010000001">
    <property type="protein sequence ID" value="NYE73060.1"/>
    <property type="molecule type" value="Genomic_DNA"/>
</dbReference>
<evidence type="ECO:0000256" key="4">
    <source>
        <dbReference type="ARBA" id="ARBA00023136"/>
    </source>
</evidence>
<dbReference type="RefSeq" id="WP_179754298.1">
    <property type="nucleotide sequence ID" value="NZ_JACCBU010000001.1"/>
</dbReference>
<organism evidence="7 8">
    <name type="scientific">Microlunatus parietis</name>
    <dbReference type="NCBI Taxonomy" id="682979"/>
    <lineage>
        <taxon>Bacteria</taxon>
        <taxon>Bacillati</taxon>
        <taxon>Actinomycetota</taxon>
        <taxon>Actinomycetes</taxon>
        <taxon>Propionibacteriales</taxon>
        <taxon>Propionibacteriaceae</taxon>
        <taxon>Microlunatus</taxon>
    </lineage>
</organism>
<evidence type="ECO:0000313" key="7">
    <source>
        <dbReference type="EMBL" id="NYE73060.1"/>
    </source>
</evidence>
<name>A0A7Y9IAE9_9ACTN</name>
<evidence type="ECO:0008006" key="9">
    <source>
        <dbReference type="Google" id="ProtNLM"/>
    </source>
</evidence>
<evidence type="ECO:0000256" key="5">
    <source>
        <dbReference type="SAM" id="MobiDB-lite"/>
    </source>
</evidence>
<feature type="compositionally biased region" description="Pro residues" evidence="5">
    <location>
        <begin position="1"/>
        <end position="10"/>
    </location>
</feature>
<protein>
    <recommendedName>
        <fullName evidence="9">Neutral zinc metallopeptidase</fullName>
    </recommendedName>
</protein>
<dbReference type="GO" id="GO:0016020">
    <property type="term" value="C:membrane"/>
    <property type="evidence" value="ECO:0007669"/>
    <property type="project" value="UniProtKB-SubCell"/>
</dbReference>
<accession>A0A7Y9IAE9</accession>
<dbReference type="Proteomes" id="UP000569914">
    <property type="component" value="Unassembled WGS sequence"/>
</dbReference>
<feature type="compositionally biased region" description="Pro residues" evidence="5">
    <location>
        <begin position="34"/>
        <end position="45"/>
    </location>
</feature>
<sequence>MNQPSGPPGWPAAGRPAWGPPAEPAAGAGGPGARYPPPLPPPPPEPPRRGGLIAALVIAIFVLLIGTIVVTSGVISAIRDVAGDLGQVPTASPRPRPTLTKPTPTRPTPEQPQTSRPEPTPAPSRPTSTPKGPDTGLIKNALYDLELERGDGDCDIEVRRPKPPLKDSRLKPYLEDVVDCMVKLYRKPLDKIGFDLSTPKIKTYGGTVRSPCGRLDQNGSPAYYCSADKTIYWPETSDDDREAYTFARLGYVGLLAHEFGHHLQAEAGMFREYSYAWAEASNAKQLELSRRLELQAQCFEGVFLSYASDSIDFSADDLYEIREWHSYTGDEDPPESRIADHGTSRAQIRWLERGYDSTDFGRCNTWKASTKSVK</sequence>
<feature type="region of interest" description="Disordered" evidence="5">
    <location>
        <begin position="85"/>
        <end position="137"/>
    </location>
</feature>